<accession>A0A7W9HJH6</accession>
<sequence>MAVNTRWARTVDPIERDVLTDLAAGCPDEPIIVEPT</sequence>
<organism evidence="1 2">
    <name type="scientific">Saccharothrix ecbatanensis</name>
    <dbReference type="NCBI Taxonomy" id="1105145"/>
    <lineage>
        <taxon>Bacteria</taxon>
        <taxon>Bacillati</taxon>
        <taxon>Actinomycetota</taxon>
        <taxon>Actinomycetes</taxon>
        <taxon>Pseudonocardiales</taxon>
        <taxon>Pseudonocardiaceae</taxon>
        <taxon>Saccharothrix</taxon>
    </lineage>
</organism>
<dbReference type="EMBL" id="JACHMO010000001">
    <property type="protein sequence ID" value="MBB5803432.1"/>
    <property type="molecule type" value="Genomic_DNA"/>
</dbReference>
<evidence type="ECO:0000313" key="1">
    <source>
        <dbReference type="EMBL" id="MBB5803432.1"/>
    </source>
</evidence>
<name>A0A7W9HJH6_9PSEU</name>
<reference evidence="1 2" key="1">
    <citation type="submission" date="2020-08" db="EMBL/GenBank/DDBJ databases">
        <title>Sequencing the genomes of 1000 actinobacteria strains.</title>
        <authorList>
            <person name="Klenk H.-P."/>
        </authorList>
    </citation>
    <scope>NUCLEOTIDE SEQUENCE [LARGE SCALE GENOMIC DNA]</scope>
    <source>
        <strain evidence="1 2">DSM 45486</strain>
    </source>
</reference>
<dbReference type="AlphaFoldDB" id="A0A7W9HJH6"/>
<protein>
    <submittedName>
        <fullName evidence="1">Uncharacterized protein</fullName>
    </submittedName>
</protein>
<gene>
    <name evidence="1" type="ORF">F4560_003200</name>
</gene>
<keyword evidence="2" id="KW-1185">Reference proteome</keyword>
<comment type="caution">
    <text evidence="1">The sequence shown here is derived from an EMBL/GenBank/DDBJ whole genome shotgun (WGS) entry which is preliminary data.</text>
</comment>
<dbReference type="Proteomes" id="UP000552097">
    <property type="component" value="Unassembled WGS sequence"/>
</dbReference>
<evidence type="ECO:0000313" key="2">
    <source>
        <dbReference type="Proteomes" id="UP000552097"/>
    </source>
</evidence>
<proteinExistence type="predicted"/>